<dbReference type="HOGENOM" id="CLU_1978971_0_0_11"/>
<evidence type="ECO:0000313" key="2">
    <source>
        <dbReference type="EMBL" id="BAK33863.1"/>
    </source>
</evidence>
<gene>
    <name evidence="2" type="ordered locus">MLP_08490</name>
</gene>
<evidence type="ECO:0000313" key="3">
    <source>
        <dbReference type="Proteomes" id="UP000007947"/>
    </source>
</evidence>
<name>F5XLY4_MICPN</name>
<dbReference type="Proteomes" id="UP000007947">
    <property type="component" value="Chromosome"/>
</dbReference>
<accession>F5XLY4</accession>
<organism evidence="2 3">
    <name type="scientific">Microlunatus phosphovorus (strain ATCC 700054 / DSM 10555 / JCM 9379 / NBRC 101784 / NCIMB 13414 / VKM Ac-1990 / NM-1)</name>
    <dbReference type="NCBI Taxonomy" id="1032480"/>
    <lineage>
        <taxon>Bacteria</taxon>
        <taxon>Bacillati</taxon>
        <taxon>Actinomycetota</taxon>
        <taxon>Actinomycetes</taxon>
        <taxon>Propionibacteriales</taxon>
        <taxon>Propionibacteriaceae</taxon>
        <taxon>Microlunatus</taxon>
    </lineage>
</organism>
<feature type="region of interest" description="Disordered" evidence="1">
    <location>
        <begin position="1"/>
        <end position="23"/>
    </location>
</feature>
<feature type="compositionally biased region" description="Basic and acidic residues" evidence="1">
    <location>
        <begin position="1"/>
        <end position="18"/>
    </location>
</feature>
<evidence type="ECO:0000256" key="1">
    <source>
        <dbReference type="SAM" id="MobiDB-lite"/>
    </source>
</evidence>
<reference evidence="2 3" key="1">
    <citation type="submission" date="2011-05" db="EMBL/GenBank/DDBJ databases">
        <title>Whole genome sequence of Microlunatus phosphovorus NM-1.</title>
        <authorList>
            <person name="Hosoyama A."/>
            <person name="Sasaki K."/>
            <person name="Harada T."/>
            <person name="Igarashi R."/>
            <person name="Kawakoshi A."/>
            <person name="Sasagawa M."/>
            <person name="Fukada J."/>
            <person name="Nakamura S."/>
            <person name="Katano Y."/>
            <person name="Hanada S."/>
            <person name="Kamagata Y."/>
            <person name="Nakamura N."/>
            <person name="Yamazaki S."/>
            <person name="Fujita N."/>
        </authorList>
    </citation>
    <scope>NUCLEOTIDE SEQUENCE [LARGE SCALE GENOMIC DNA]</scope>
    <source>
        <strain evidence="3">ATCC 700054 / DSM 10555 / JCM 9379 / NBRC 101784 / NCIMB 13414 / VKM Ac-1990 / NM-1</strain>
    </source>
</reference>
<keyword evidence="3" id="KW-1185">Reference proteome</keyword>
<dbReference type="EMBL" id="AP012204">
    <property type="protein sequence ID" value="BAK33863.1"/>
    <property type="molecule type" value="Genomic_DNA"/>
</dbReference>
<dbReference type="AlphaFoldDB" id="F5XLY4"/>
<proteinExistence type="predicted"/>
<dbReference type="eggNOG" id="ENOG502ZWW8">
    <property type="taxonomic scope" value="Bacteria"/>
</dbReference>
<dbReference type="KEGG" id="mph:MLP_08490"/>
<dbReference type="STRING" id="1032480.MLP_08490"/>
<sequence>MSDDRAGDTTLERTKLMPDEAPTGTEKALLGLLSRPEIDAWVARVFQELTGTTPVRTLFRAGRIDAVYGVESDDGRRLVLKVRRPPVDLVARRTVADAQQALAGLVRRRLSDRHDSRTGGRRRLSR</sequence>
<protein>
    <submittedName>
        <fullName evidence="2">Uncharacterized protein</fullName>
    </submittedName>
</protein>